<dbReference type="Pfam" id="PF13246">
    <property type="entry name" value="Cation_ATPase"/>
    <property type="match status" value="1"/>
</dbReference>
<dbReference type="EMBL" id="BART01021719">
    <property type="protein sequence ID" value="GAH03444.1"/>
    <property type="molecule type" value="Genomic_DNA"/>
</dbReference>
<dbReference type="GO" id="GO:0005768">
    <property type="term" value="C:endosome"/>
    <property type="evidence" value="ECO:0007669"/>
    <property type="project" value="TreeGrafter"/>
</dbReference>
<name>X1DEF9_9ZZZZ</name>
<dbReference type="SUPFAM" id="SSF56784">
    <property type="entry name" value="HAD-like"/>
    <property type="match status" value="1"/>
</dbReference>
<dbReference type="Gene3D" id="3.40.1110.10">
    <property type="entry name" value="Calcium-transporting ATPase, cytoplasmic domain N"/>
    <property type="match status" value="1"/>
</dbReference>
<sequence>RSIRNNECKVSYMMEALSVCHNVTPVVTDGKIFYQASSPDELAIIYYLEEIGIILRGRTMKDLSINYNFVDSTECEIKYGIIHVFPFNSDVKRMGIIVKRMGNVPSDLSPYVFFLKGADMVMKEIVEENDWVEEETDNMAREGLRTLIVAKRELSEDEFHRFNKEYLNAKMTIKNRAQNMLAVQESLETNLTLFGLTGVEDKLQDQIKETLESLRSANIKIWMLTGDKIETAISIAKSSRLMSKNDQYMVISNCTSK</sequence>
<dbReference type="GO" id="GO:0000166">
    <property type="term" value="F:nucleotide binding"/>
    <property type="evidence" value="ECO:0007669"/>
    <property type="project" value="InterPro"/>
</dbReference>
<dbReference type="GO" id="GO:0005802">
    <property type="term" value="C:trans-Golgi network"/>
    <property type="evidence" value="ECO:0007669"/>
    <property type="project" value="TreeGrafter"/>
</dbReference>
<proteinExistence type="predicted"/>
<dbReference type="GO" id="GO:0140326">
    <property type="term" value="F:ATPase-coupled intramembrane lipid transporter activity"/>
    <property type="evidence" value="ECO:0007669"/>
    <property type="project" value="TreeGrafter"/>
</dbReference>
<dbReference type="GO" id="GO:0005886">
    <property type="term" value="C:plasma membrane"/>
    <property type="evidence" value="ECO:0007669"/>
    <property type="project" value="TreeGrafter"/>
</dbReference>
<dbReference type="GO" id="GO:0045332">
    <property type="term" value="P:phospholipid translocation"/>
    <property type="evidence" value="ECO:0007669"/>
    <property type="project" value="TreeGrafter"/>
</dbReference>
<comment type="caution">
    <text evidence="1">The sequence shown here is derived from an EMBL/GenBank/DDBJ whole genome shotgun (WGS) entry which is preliminary data.</text>
</comment>
<accession>X1DEF9</accession>
<organism evidence="1">
    <name type="scientific">marine sediment metagenome</name>
    <dbReference type="NCBI Taxonomy" id="412755"/>
    <lineage>
        <taxon>unclassified sequences</taxon>
        <taxon>metagenomes</taxon>
        <taxon>ecological metagenomes</taxon>
    </lineage>
</organism>
<reference evidence="1" key="1">
    <citation type="journal article" date="2014" name="Front. Microbiol.">
        <title>High frequency of phylogenetically diverse reductive dehalogenase-homologous genes in deep subseafloor sedimentary metagenomes.</title>
        <authorList>
            <person name="Kawai M."/>
            <person name="Futagami T."/>
            <person name="Toyoda A."/>
            <person name="Takaki Y."/>
            <person name="Nishi S."/>
            <person name="Hori S."/>
            <person name="Arai W."/>
            <person name="Tsubouchi T."/>
            <person name="Morono Y."/>
            <person name="Uchiyama I."/>
            <person name="Ito T."/>
            <person name="Fujiyama A."/>
            <person name="Inagaki F."/>
            <person name="Takami H."/>
        </authorList>
    </citation>
    <scope>NUCLEOTIDE SEQUENCE</scope>
    <source>
        <strain evidence="1">Expedition CK06-06</strain>
    </source>
</reference>
<protein>
    <recommendedName>
        <fullName evidence="2">Cation-transporting P-type ATPase C-terminal domain-containing protein</fullName>
    </recommendedName>
</protein>
<evidence type="ECO:0000313" key="1">
    <source>
        <dbReference type="EMBL" id="GAH03444.1"/>
    </source>
</evidence>
<dbReference type="PANTHER" id="PTHR24092">
    <property type="entry name" value="PROBABLE PHOSPHOLIPID-TRANSPORTING ATPASE"/>
    <property type="match status" value="1"/>
</dbReference>
<dbReference type="InterPro" id="IPR036412">
    <property type="entry name" value="HAD-like_sf"/>
</dbReference>
<dbReference type="InterPro" id="IPR023214">
    <property type="entry name" value="HAD_sf"/>
</dbReference>
<dbReference type="AlphaFoldDB" id="X1DEF9"/>
<evidence type="ECO:0008006" key="2">
    <source>
        <dbReference type="Google" id="ProtNLM"/>
    </source>
</evidence>
<gene>
    <name evidence="1" type="ORF">S01H4_39969</name>
</gene>
<dbReference type="SUPFAM" id="SSF81660">
    <property type="entry name" value="Metal cation-transporting ATPase, ATP-binding domain N"/>
    <property type="match status" value="1"/>
</dbReference>
<dbReference type="GO" id="GO:0006890">
    <property type="term" value="P:retrograde vesicle-mediated transport, Golgi to endoplasmic reticulum"/>
    <property type="evidence" value="ECO:0007669"/>
    <property type="project" value="TreeGrafter"/>
</dbReference>
<dbReference type="GO" id="GO:0006897">
    <property type="term" value="P:endocytosis"/>
    <property type="evidence" value="ECO:0007669"/>
    <property type="project" value="TreeGrafter"/>
</dbReference>
<feature type="non-terminal residue" evidence="1">
    <location>
        <position position="1"/>
    </location>
</feature>
<dbReference type="Gene3D" id="3.40.50.1000">
    <property type="entry name" value="HAD superfamily/HAD-like"/>
    <property type="match status" value="1"/>
</dbReference>
<dbReference type="PANTHER" id="PTHR24092:SF5">
    <property type="entry name" value="PHOSPHOLIPID-TRANSPORTING ATPASE"/>
    <property type="match status" value="1"/>
</dbReference>
<dbReference type="InterPro" id="IPR023299">
    <property type="entry name" value="ATPase_P-typ_cyto_dom_N"/>
</dbReference>